<gene>
    <name evidence="1" type="ORF">PVL29_022596</name>
</gene>
<dbReference type="EMBL" id="JARBHA010000017">
    <property type="protein sequence ID" value="KAJ9677707.1"/>
    <property type="molecule type" value="Genomic_DNA"/>
</dbReference>
<comment type="caution">
    <text evidence="1">The sequence shown here is derived from an EMBL/GenBank/DDBJ whole genome shotgun (WGS) entry which is preliminary data.</text>
</comment>
<name>A0AA39DCY8_VITRO</name>
<evidence type="ECO:0000313" key="1">
    <source>
        <dbReference type="EMBL" id="KAJ9677707.1"/>
    </source>
</evidence>
<dbReference type="Pfam" id="PF14223">
    <property type="entry name" value="Retrotran_gag_2"/>
    <property type="match status" value="1"/>
</dbReference>
<dbReference type="PANTHER" id="PTHR47481:SF22">
    <property type="entry name" value="RETROTRANSPOSON GAG DOMAIN-CONTAINING PROTEIN"/>
    <property type="match status" value="1"/>
</dbReference>
<reference evidence="1 2" key="1">
    <citation type="journal article" date="2023" name="BMC Biotechnol.">
        <title>Vitis rotundifolia cv Carlos genome sequencing.</title>
        <authorList>
            <person name="Huff M."/>
            <person name="Hulse-Kemp A."/>
            <person name="Scheffler B."/>
            <person name="Youngblood R."/>
            <person name="Simpson S."/>
            <person name="Babiker E."/>
            <person name="Staton M."/>
        </authorList>
    </citation>
    <scope>NUCLEOTIDE SEQUENCE [LARGE SCALE GENOMIC DNA]</scope>
    <source>
        <tissue evidence="1">Leaf</tissue>
    </source>
</reference>
<dbReference type="AlphaFoldDB" id="A0AA39DCY8"/>
<proteinExistence type="predicted"/>
<dbReference type="PANTHER" id="PTHR47481">
    <property type="match status" value="1"/>
</dbReference>
<keyword evidence="2" id="KW-1185">Reference proteome</keyword>
<protein>
    <submittedName>
        <fullName evidence="1">Uncharacterized protein</fullName>
    </submittedName>
</protein>
<evidence type="ECO:0000313" key="2">
    <source>
        <dbReference type="Proteomes" id="UP001168098"/>
    </source>
</evidence>
<sequence>MRLRLPRLPAMEKMHHSKCPRVLHLCCYEESFQMNAYLKFTSCGLEEDNLLCLATIWSVDPNIVPLVTGTKSFIEAWSCLERTDANASRSHKLNLKTTLARINMDTMSVNDYLLTIKHMANDLALIGALVSEDELLLHVLNDLNLEYKKLGVVMCAKENPISFKKLHHKLIHHEIYLKRNKERKESFRCYFTI</sequence>
<organism evidence="1 2">
    <name type="scientific">Vitis rotundifolia</name>
    <name type="common">Muscadine grape</name>
    <dbReference type="NCBI Taxonomy" id="103349"/>
    <lineage>
        <taxon>Eukaryota</taxon>
        <taxon>Viridiplantae</taxon>
        <taxon>Streptophyta</taxon>
        <taxon>Embryophyta</taxon>
        <taxon>Tracheophyta</taxon>
        <taxon>Spermatophyta</taxon>
        <taxon>Magnoliopsida</taxon>
        <taxon>eudicotyledons</taxon>
        <taxon>Gunneridae</taxon>
        <taxon>Pentapetalae</taxon>
        <taxon>rosids</taxon>
        <taxon>Vitales</taxon>
        <taxon>Vitaceae</taxon>
        <taxon>Viteae</taxon>
        <taxon>Vitis</taxon>
    </lineage>
</organism>
<accession>A0AA39DCY8</accession>
<dbReference type="Proteomes" id="UP001168098">
    <property type="component" value="Unassembled WGS sequence"/>
</dbReference>